<feature type="transmembrane region" description="Helical" evidence="10">
    <location>
        <begin position="83"/>
        <end position="105"/>
    </location>
</feature>
<dbReference type="PANTHER" id="PTHR24228:SF59">
    <property type="entry name" value="NEUROPEPTIDE RECEPTOR 15"/>
    <property type="match status" value="1"/>
</dbReference>
<reference evidence="11 12" key="1">
    <citation type="journal article" date="2017" name="PLoS Biol.">
        <title>The sea cucumber genome provides insights into morphological evolution and visceral regeneration.</title>
        <authorList>
            <person name="Zhang X."/>
            <person name="Sun L."/>
            <person name="Yuan J."/>
            <person name="Sun Y."/>
            <person name="Gao Y."/>
            <person name="Zhang L."/>
            <person name="Li S."/>
            <person name="Dai H."/>
            <person name="Hamel J.F."/>
            <person name="Liu C."/>
            <person name="Yu Y."/>
            <person name="Liu S."/>
            <person name="Lin W."/>
            <person name="Guo K."/>
            <person name="Jin S."/>
            <person name="Xu P."/>
            <person name="Storey K.B."/>
            <person name="Huan P."/>
            <person name="Zhang T."/>
            <person name="Zhou Y."/>
            <person name="Zhang J."/>
            <person name="Lin C."/>
            <person name="Li X."/>
            <person name="Xing L."/>
            <person name="Huo D."/>
            <person name="Sun M."/>
            <person name="Wang L."/>
            <person name="Mercier A."/>
            <person name="Li F."/>
            <person name="Yang H."/>
            <person name="Xiang J."/>
        </authorList>
    </citation>
    <scope>NUCLEOTIDE SEQUENCE [LARGE SCALE GENOMIC DNA]</scope>
    <source>
        <strain evidence="11">Shaxun</strain>
        <tissue evidence="11">Muscle</tissue>
    </source>
</reference>
<feature type="region of interest" description="Disordered" evidence="9">
    <location>
        <begin position="155"/>
        <end position="244"/>
    </location>
</feature>
<gene>
    <name evidence="11" type="ORF">BSL78_06801</name>
</gene>
<feature type="compositionally biased region" description="Basic and acidic residues" evidence="9">
    <location>
        <begin position="187"/>
        <end position="209"/>
    </location>
</feature>
<keyword evidence="4 10" id="KW-1133">Transmembrane helix</keyword>
<keyword evidence="7 11" id="KW-0675">Receptor</keyword>
<evidence type="ECO:0000256" key="5">
    <source>
        <dbReference type="ARBA" id="ARBA00023040"/>
    </source>
</evidence>
<keyword evidence="3 10" id="KW-0812">Transmembrane</keyword>
<dbReference type="OrthoDB" id="6082926at2759"/>
<evidence type="ECO:0000256" key="6">
    <source>
        <dbReference type="ARBA" id="ARBA00023136"/>
    </source>
</evidence>
<evidence type="ECO:0000256" key="4">
    <source>
        <dbReference type="ARBA" id="ARBA00022989"/>
    </source>
</evidence>
<dbReference type="SUPFAM" id="SSF81321">
    <property type="entry name" value="Family A G protein-coupled receptor-like"/>
    <property type="match status" value="1"/>
</dbReference>
<feature type="compositionally biased region" description="Polar residues" evidence="9">
    <location>
        <begin position="231"/>
        <end position="244"/>
    </location>
</feature>
<evidence type="ECO:0000256" key="3">
    <source>
        <dbReference type="ARBA" id="ARBA00022692"/>
    </source>
</evidence>
<dbReference type="GO" id="GO:0004930">
    <property type="term" value="F:G protein-coupled receptor activity"/>
    <property type="evidence" value="ECO:0007669"/>
    <property type="project" value="UniProtKB-KW"/>
</dbReference>
<feature type="transmembrane region" description="Helical" evidence="10">
    <location>
        <begin position="310"/>
        <end position="332"/>
    </location>
</feature>
<keyword evidence="2" id="KW-1003">Cell membrane</keyword>
<accession>A0A2G8L7N1</accession>
<dbReference type="PRINTS" id="PR00237">
    <property type="entry name" value="GPCRRHODOPSN"/>
</dbReference>
<comment type="subcellular location">
    <subcellularLocation>
        <location evidence="1">Cell membrane</location>
        <topology evidence="1">Multi-pass membrane protein</topology>
    </subcellularLocation>
</comment>
<dbReference type="EMBL" id="MRZV01000181">
    <property type="protein sequence ID" value="PIK56273.1"/>
    <property type="molecule type" value="Genomic_DNA"/>
</dbReference>
<keyword evidence="12" id="KW-1185">Reference proteome</keyword>
<evidence type="ECO:0000256" key="9">
    <source>
        <dbReference type="SAM" id="MobiDB-lite"/>
    </source>
</evidence>
<feature type="transmembrane region" description="Helical" evidence="10">
    <location>
        <begin position="12"/>
        <end position="33"/>
    </location>
</feature>
<evidence type="ECO:0000256" key="2">
    <source>
        <dbReference type="ARBA" id="ARBA00022475"/>
    </source>
</evidence>
<protein>
    <submittedName>
        <fullName evidence="11">Putative muscarinic acetylcholine receptor M1-like</fullName>
    </submittedName>
</protein>
<evidence type="ECO:0000256" key="8">
    <source>
        <dbReference type="ARBA" id="ARBA00023224"/>
    </source>
</evidence>
<feature type="compositionally biased region" description="Basic and acidic residues" evidence="9">
    <location>
        <begin position="162"/>
        <end position="180"/>
    </location>
</feature>
<proteinExistence type="predicted"/>
<dbReference type="GO" id="GO:0005886">
    <property type="term" value="C:plasma membrane"/>
    <property type="evidence" value="ECO:0007669"/>
    <property type="project" value="UniProtKB-SubCell"/>
</dbReference>
<organism evidence="11 12">
    <name type="scientific">Stichopus japonicus</name>
    <name type="common">Sea cucumber</name>
    <dbReference type="NCBI Taxonomy" id="307972"/>
    <lineage>
        <taxon>Eukaryota</taxon>
        <taxon>Metazoa</taxon>
        <taxon>Echinodermata</taxon>
        <taxon>Eleutherozoa</taxon>
        <taxon>Echinozoa</taxon>
        <taxon>Holothuroidea</taxon>
        <taxon>Aspidochirotacea</taxon>
        <taxon>Aspidochirotida</taxon>
        <taxon>Stichopodidae</taxon>
        <taxon>Apostichopus</taxon>
    </lineage>
</organism>
<keyword evidence="8" id="KW-0807">Transducer</keyword>
<feature type="transmembrane region" description="Helical" evidence="10">
    <location>
        <begin position="274"/>
        <end position="298"/>
    </location>
</feature>
<evidence type="ECO:0000256" key="1">
    <source>
        <dbReference type="ARBA" id="ARBA00004651"/>
    </source>
</evidence>
<evidence type="ECO:0000313" key="11">
    <source>
        <dbReference type="EMBL" id="PIK56273.1"/>
    </source>
</evidence>
<keyword evidence="6 10" id="KW-0472">Membrane</keyword>
<dbReference type="InterPro" id="IPR000276">
    <property type="entry name" value="GPCR_Rhodpsn"/>
</dbReference>
<sequence length="355" mass="39651">MTRFWYTWAVVIYRGLVSLIGIPGNILILAVYWDKQALGSAQVFIQTLALSDLYGGERSCEWYDLLQTRYGGSGIALLVTIPQYLSCLAAFIFIVILYVKLWIVVARQRRKIGTKEVKYDDDTSVVGDKMSQAGSTKTNVVEYSVTNVQYTANDTAVGGKGTEADTRLETSGKSTERDSTETEVSGADDRLNGHNDSKLQKAEDSEVRISSRPALQDSIATGGSREENNKVTKSGDQLHPTNAKQPRSLTFANKVRPLHVKCRRGQSHKVVSRLTLMLLLATAIFFFTWFVTLATFALTPLTRPFFGNNIAYVMIALLRLSGLINHSINPLLYSFLNPKFRADCRTLFKRLKSRL</sequence>
<name>A0A2G8L7N1_STIJA</name>
<keyword evidence="5" id="KW-0297">G-protein coupled receptor</keyword>
<dbReference type="Proteomes" id="UP000230750">
    <property type="component" value="Unassembled WGS sequence"/>
</dbReference>
<evidence type="ECO:0000313" key="12">
    <source>
        <dbReference type="Proteomes" id="UP000230750"/>
    </source>
</evidence>
<dbReference type="AlphaFoldDB" id="A0A2G8L7N1"/>
<dbReference type="PANTHER" id="PTHR24228">
    <property type="entry name" value="B2 BRADYKININ RECEPTOR/ANGIOTENSIN II RECEPTOR"/>
    <property type="match status" value="1"/>
</dbReference>
<evidence type="ECO:0000256" key="10">
    <source>
        <dbReference type="SAM" id="Phobius"/>
    </source>
</evidence>
<dbReference type="Gene3D" id="1.20.1070.10">
    <property type="entry name" value="Rhodopsin 7-helix transmembrane proteins"/>
    <property type="match status" value="1"/>
</dbReference>
<evidence type="ECO:0000256" key="7">
    <source>
        <dbReference type="ARBA" id="ARBA00023170"/>
    </source>
</evidence>
<comment type="caution">
    <text evidence="11">The sequence shown here is derived from an EMBL/GenBank/DDBJ whole genome shotgun (WGS) entry which is preliminary data.</text>
</comment>